<evidence type="ECO:0000313" key="3">
    <source>
        <dbReference type="EMBL" id="CAD7589751.1"/>
    </source>
</evidence>
<dbReference type="PANTHER" id="PTHR11559">
    <property type="entry name" value="CARBOXYLESTERASE"/>
    <property type="match status" value="1"/>
</dbReference>
<dbReference type="SUPFAM" id="SSF53474">
    <property type="entry name" value="alpha/beta-Hydrolases"/>
    <property type="match status" value="1"/>
</dbReference>
<dbReference type="EMBL" id="OE840179">
    <property type="protein sequence ID" value="CAD7589751.1"/>
    <property type="molecule type" value="Genomic_DNA"/>
</dbReference>
<name>A0A7R9JUH7_TIMGE</name>
<dbReference type="InterPro" id="IPR029058">
    <property type="entry name" value="AB_hydrolase_fold"/>
</dbReference>
<dbReference type="Gene3D" id="3.40.50.1820">
    <property type="entry name" value="alpha/beta hydrolase"/>
    <property type="match status" value="1"/>
</dbReference>
<evidence type="ECO:0000259" key="2">
    <source>
        <dbReference type="Pfam" id="PF00135"/>
    </source>
</evidence>
<gene>
    <name evidence="3" type="ORF">TGEB3V08_LOCUS3670</name>
</gene>
<dbReference type="InterPro" id="IPR019819">
    <property type="entry name" value="Carboxylesterase_B_CS"/>
</dbReference>
<dbReference type="AlphaFoldDB" id="A0A7R9JUH7"/>
<dbReference type="PROSITE" id="PS00941">
    <property type="entry name" value="CARBOXYLESTERASE_B_2"/>
    <property type="match status" value="1"/>
</dbReference>
<feature type="domain" description="Carboxylesterase type B" evidence="2">
    <location>
        <begin position="80"/>
        <end position="171"/>
    </location>
</feature>
<protein>
    <recommendedName>
        <fullName evidence="2">Carboxylesterase type B domain-containing protein</fullName>
    </recommendedName>
</protein>
<dbReference type="InterPro" id="IPR050309">
    <property type="entry name" value="Type-B_Carboxylest/Lipase"/>
</dbReference>
<organism evidence="3">
    <name type="scientific">Timema genevievae</name>
    <name type="common">Walking stick</name>
    <dbReference type="NCBI Taxonomy" id="629358"/>
    <lineage>
        <taxon>Eukaryota</taxon>
        <taxon>Metazoa</taxon>
        <taxon>Ecdysozoa</taxon>
        <taxon>Arthropoda</taxon>
        <taxon>Hexapoda</taxon>
        <taxon>Insecta</taxon>
        <taxon>Pterygota</taxon>
        <taxon>Neoptera</taxon>
        <taxon>Polyneoptera</taxon>
        <taxon>Phasmatodea</taxon>
        <taxon>Timematodea</taxon>
        <taxon>Timematoidea</taxon>
        <taxon>Timematidae</taxon>
        <taxon>Timema</taxon>
    </lineage>
</organism>
<dbReference type="InterPro" id="IPR002018">
    <property type="entry name" value="CarbesteraseB"/>
</dbReference>
<reference evidence="3" key="1">
    <citation type="submission" date="2020-11" db="EMBL/GenBank/DDBJ databases">
        <authorList>
            <person name="Tran Van P."/>
        </authorList>
    </citation>
    <scope>NUCLEOTIDE SEQUENCE</scope>
</reference>
<keyword evidence="1" id="KW-0325">Glycoprotein</keyword>
<dbReference type="Pfam" id="PF00135">
    <property type="entry name" value="COesterase"/>
    <property type="match status" value="1"/>
</dbReference>
<sequence length="207" mass="22135">MRVIHICGKVTFGTVPLKKTVLSESVTNHEVMSVTCGISCRLSFHEWLANAPVVLSQTTEDGEIEKNGTAVISECNGTVTLNVTGGNIMGRIKSTKSSKTFYSFQGIPYAAPPVGDLRFKSPQAVESWDGVRSALEIGSSCLQPYLSKVSGSEDCLFLNVYTPQGKIAFSSSNGDSMPDLPVIGSTVYYKSDALHHAATEAGGLFFL</sequence>
<accession>A0A7R9JUH7</accession>
<proteinExistence type="predicted"/>
<evidence type="ECO:0000256" key="1">
    <source>
        <dbReference type="ARBA" id="ARBA00023180"/>
    </source>
</evidence>